<comment type="caution">
    <text evidence="1">The sequence shown here is derived from an EMBL/GenBank/DDBJ whole genome shotgun (WGS) entry which is preliminary data.</text>
</comment>
<organism evidence="1 2">
    <name type="scientific">Stylophora pistillata</name>
    <name type="common">Smooth cauliflower coral</name>
    <dbReference type="NCBI Taxonomy" id="50429"/>
    <lineage>
        <taxon>Eukaryota</taxon>
        <taxon>Metazoa</taxon>
        <taxon>Cnidaria</taxon>
        <taxon>Anthozoa</taxon>
        <taxon>Hexacorallia</taxon>
        <taxon>Scleractinia</taxon>
        <taxon>Astrocoeniina</taxon>
        <taxon>Pocilloporidae</taxon>
        <taxon>Stylophora</taxon>
    </lineage>
</organism>
<dbReference type="AlphaFoldDB" id="A0A2B4SEZ9"/>
<keyword evidence="2" id="KW-1185">Reference proteome</keyword>
<dbReference type="Proteomes" id="UP000225706">
    <property type="component" value="Unassembled WGS sequence"/>
</dbReference>
<proteinExistence type="predicted"/>
<reference evidence="2" key="1">
    <citation type="journal article" date="2017" name="bioRxiv">
        <title>Comparative analysis of the genomes of Stylophora pistillata and Acropora digitifera provides evidence for extensive differences between species of corals.</title>
        <authorList>
            <person name="Voolstra C.R."/>
            <person name="Li Y."/>
            <person name="Liew Y.J."/>
            <person name="Baumgarten S."/>
            <person name="Zoccola D."/>
            <person name="Flot J.-F."/>
            <person name="Tambutte S."/>
            <person name="Allemand D."/>
            <person name="Aranda M."/>
        </authorList>
    </citation>
    <scope>NUCLEOTIDE SEQUENCE [LARGE SCALE GENOMIC DNA]</scope>
</reference>
<evidence type="ECO:0000313" key="2">
    <source>
        <dbReference type="Proteomes" id="UP000225706"/>
    </source>
</evidence>
<dbReference type="SUPFAM" id="SSF57850">
    <property type="entry name" value="RING/U-box"/>
    <property type="match status" value="1"/>
</dbReference>
<name>A0A2B4SEZ9_STYPI</name>
<dbReference type="EMBL" id="LSMT01000110">
    <property type="protein sequence ID" value="PFX27137.1"/>
    <property type="molecule type" value="Genomic_DNA"/>
</dbReference>
<dbReference type="InterPro" id="IPR013083">
    <property type="entry name" value="Znf_RING/FYVE/PHD"/>
</dbReference>
<dbReference type="Gene3D" id="3.30.40.10">
    <property type="entry name" value="Zinc/RING finger domain, C3HC4 (zinc finger)"/>
    <property type="match status" value="1"/>
</dbReference>
<evidence type="ECO:0000313" key="1">
    <source>
        <dbReference type="EMBL" id="PFX27137.1"/>
    </source>
</evidence>
<protein>
    <submittedName>
        <fullName evidence="1">Uncharacterized protein</fullName>
    </submittedName>
</protein>
<gene>
    <name evidence="1" type="ORF">AWC38_SpisGene8162</name>
</gene>
<sequence length="230" mass="26531">MARRYSRRLREEGPEEDGQSYPCFICLVPITVNLMQVTVTTCCGRGIHRRCPDEHRASSNYCGHCRHPFPSRQRLYDDENDGPFAYGEAQENPVAQFGNIPPPLSAEHVNMRQQAIADLRALLEPGALEARNREVFDLPPINFEETLLYESLDMALFLLYDYLPELDSSHLIVISHLDLYECLDAVYTHRHRIHSDVRVQMMYPQNYEGCGHLVDFRVGEIATVSIYERD</sequence>
<accession>A0A2B4SEZ9</accession>